<dbReference type="KEGG" id="mbr:MONBRDRAFT_34026"/>
<dbReference type="SUPFAM" id="SSF48439">
    <property type="entry name" value="Protein prenylyltransferase"/>
    <property type="match status" value="1"/>
</dbReference>
<dbReference type="Proteomes" id="UP000001357">
    <property type="component" value="Unassembled WGS sequence"/>
</dbReference>
<dbReference type="PROSITE" id="PS51147">
    <property type="entry name" value="PFTA"/>
    <property type="match status" value="2"/>
</dbReference>
<evidence type="ECO:0000256" key="3">
    <source>
        <dbReference type="ARBA" id="ARBA00022679"/>
    </source>
</evidence>
<dbReference type="EMBL" id="CH991570">
    <property type="protein sequence ID" value="EDQ85856.1"/>
    <property type="molecule type" value="Genomic_DNA"/>
</dbReference>
<dbReference type="GO" id="GO:0005737">
    <property type="term" value="C:cytoplasm"/>
    <property type="evidence" value="ECO:0000318"/>
    <property type="project" value="GO_Central"/>
</dbReference>
<evidence type="ECO:0000256" key="4">
    <source>
        <dbReference type="ARBA" id="ARBA00022737"/>
    </source>
</evidence>
<dbReference type="InParanoid" id="A9V9G1"/>
<evidence type="ECO:0000256" key="1">
    <source>
        <dbReference type="ARBA" id="ARBA00006734"/>
    </source>
</evidence>
<keyword evidence="6" id="KW-1185">Reference proteome</keyword>
<reference evidence="5 6" key="1">
    <citation type="journal article" date="2008" name="Nature">
        <title>The genome of the choanoflagellate Monosiga brevicollis and the origin of metazoans.</title>
        <authorList>
            <consortium name="JGI Sequencing"/>
            <person name="King N."/>
            <person name="Westbrook M.J."/>
            <person name="Young S.L."/>
            <person name="Kuo A."/>
            <person name="Abedin M."/>
            <person name="Chapman J."/>
            <person name="Fairclough S."/>
            <person name="Hellsten U."/>
            <person name="Isogai Y."/>
            <person name="Letunic I."/>
            <person name="Marr M."/>
            <person name="Pincus D."/>
            <person name="Putnam N."/>
            <person name="Rokas A."/>
            <person name="Wright K.J."/>
            <person name="Zuzow R."/>
            <person name="Dirks W."/>
            <person name="Good M."/>
            <person name="Goodstein D."/>
            <person name="Lemons D."/>
            <person name="Li W."/>
            <person name="Lyons J.B."/>
            <person name="Morris A."/>
            <person name="Nichols S."/>
            <person name="Richter D.J."/>
            <person name="Salamov A."/>
            <person name="Bork P."/>
            <person name="Lim W.A."/>
            <person name="Manning G."/>
            <person name="Miller W.T."/>
            <person name="McGinnis W."/>
            <person name="Shapiro H."/>
            <person name="Tjian R."/>
            <person name="Grigoriev I.V."/>
            <person name="Rokhsar D."/>
        </authorList>
    </citation>
    <scope>NUCLEOTIDE SEQUENCE [LARGE SCALE GENOMIC DNA]</scope>
    <source>
        <strain evidence="6">MX1 / ATCC 50154</strain>
    </source>
</reference>
<keyword evidence="2" id="KW-0637">Prenyltransferase</keyword>
<gene>
    <name evidence="5" type="ORF">MONBRDRAFT_34026</name>
</gene>
<dbReference type="GeneID" id="5894606"/>
<evidence type="ECO:0000256" key="2">
    <source>
        <dbReference type="ARBA" id="ARBA00022602"/>
    </source>
</evidence>
<sequence>MAAYEALCQAWEANRIDELGFVHDEEQPVQVFEGTKLAVAYDALSEIAAFAFAQLAPLLRRGQPVLENNEDAQQLGRATLALLTINGNNYAAWRYRLGLMHSHPDILPPERELALTEALLRKHPKSTLGWSHRRACLQLIHDRTELGAEAERGSAMAADWLTDEVLATEWTLIERLADEYPKNYYAWSYRHWLAAVVALHPDANRRRRQILADLQRTHVFAATHLSDYSAYHHEYTLWQLIIAKDKVLSRELAHLEECRGRVELLIQRRDLYPGHAALEEHIVRLQAWLATLPDAGDLISESEATSPVPAE</sequence>
<dbReference type="AlphaFoldDB" id="A9V9G1"/>
<dbReference type="GO" id="GO:0008318">
    <property type="term" value="F:protein prenyltransferase activity"/>
    <property type="evidence" value="ECO:0007669"/>
    <property type="project" value="InterPro"/>
</dbReference>
<evidence type="ECO:0008006" key="7">
    <source>
        <dbReference type="Google" id="ProtNLM"/>
    </source>
</evidence>
<accession>A9V9G1</accession>
<protein>
    <recommendedName>
        <fullName evidence="7">Geranylgeranyl transferase type II subunit alpha</fullName>
    </recommendedName>
</protein>
<dbReference type="STRING" id="81824.A9V9G1"/>
<name>A9V9G1_MONBE</name>
<evidence type="ECO:0000313" key="6">
    <source>
        <dbReference type="Proteomes" id="UP000001357"/>
    </source>
</evidence>
<dbReference type="InterPro" id="IPR002088">
    <property type="entry name" value="Prenyl_trans_a"/>
</dbReference>
<proteinExistence type="inferred from homology"/>
<keyword evidence="3" id="KW-0808">Transferase</keyword>
<dbReference type="FunCoup" id="A9V9G1">
    <property type="interactions" value="428"/>
</dbReference>
<evidence type="ECO:0000313" key="5">
    <source>
        <dbReference type="EMBL" id="EDQ85856.1"/>
    </source>
</evidence>
<dbReference type="Pfam" id="PF01239">
    <property type="entry name" value="PPTA"/>
    <property type="match status" value="2"/>
</dbReference>
<dbReference type="PANTHER" id="PTHR11129:SF3">
    <property type="entry name" value="PROTEIN PRENYLTRANSFERASE ALPHA SUBUNIT REPEAT-CONTAINING PROTEIN 1"/>
    <property type="match status" value="1"/>
</dbReference>
<dbReference type="OMA" id="WEANRID"/>
<keyword evidence="4" id="KW-0677">Repeat</keyword>
<dbReference type="PANTHER" id="PTHR11129">
    <property type="entry name" value="PROTEIN FARNESYLTRANSFERASE ALPHA SUBUNIT/RAB GERANYLGERANYL TRANSFERASE ALPHA SUBUNIT"/>
    <property type="match status" value="1"/>
</dbReference>
<organism evidence="5 6">
    <name type="scientific">Monosiga brevicollis</name>
    <name type="common">Choanoflagellate</name>
    <dbReference type="NCBI Taxonomy" id="81824"/>
    <lineage>
        <taxon>Eukaryota</taxon>
        <taxon>Choanoflagellata</taxon>
        <taxon>Craspedida</taxon>
        <taxon>Salpingoecidae</taxon>
        <taxon>Monosiga</taxon>
    </lineage>
</organism>
<dbReference type="RefSeq" id="XP_001749335.1">
    <property type="nucleotide sequence ID" value="XM_001749283.1"/>
</dbReference>
<comment type="similarity">
    <text evidence="1">Belongs to the protein prenyltransferase subunit alpha family.</text>
</comment>
<dbReference type="Gene3D" id="1.25.40.120">
    <property type="entry name" value="Protein prenylyltransferase"/>
    <property type="match status" value="1"/>
</dbReference>